<feature type="transmembrane region" description="Helical" evidence="1">
    <location>
        <begin position="232"/>
        <end position="253"/>
    </location>
</feature>
<name>A0A3D0WG04_9SPHN</name>
<feature type="transmembrane region" description="Helical" evidence="1">
    <location>
        <begin position="21"/>
        <end position="41"/>
    </location>
</feature>
<dbReference type="Pfam" id="PF10110">
    <property type="entry name" value="GPDPase_memb"/>
    <property type="match status" value="1"/>
</dbReference>
<evidence type="ECO:0000313" key="4">
    <source>
        <dbReference type="Proteomes" id="UP000262699"/>
    </source>
</evidence>
<dbReference type="Proteomes" id="UP000262699">
    <property type="component" value="Unassembled WGS sequence"/>
</dbReference>
<proteinExistence type="predicted"/>
<dbReference type="EMBL" id="DOYJ01000311">
    <property type="protein sequence ID" value="HCB76703.1"/>
    <property type="molecule type" value="Genomic_DNA"/>
</dbReference>
<gene>
    <name evidence="3" type="ORF">DEP91_11130</name>
</gene>
<dbReference type="InterPro" id="IPR018476">
    <property type="entry name" value="GlyceroP-diester-Pdiesterase_M"/>
</dbReference>
<feature type="transmembrane region" description="Helical" evidence="1">
    <location>
        <begin position="97"/>
        <end position="124"/>
    </location>
</feature>
<feature type="transmembrane region" description="Helical" evidence="1">
    <location>
        <begin position="53"/>
        <end position="76"/>
    </location>
</feature>
<sequence length="276" mass="27617">MTVKMTRVWDATTEFLNERASAVFAVAAGMIFLPGLVSGVLERSVAPNSPGMVAVQLIGIALSLVSAAGALAITALAIRPMQPGEAAGIGARRLLPFIGISIAVLAVVFVAVIPIVAILVASGVDLEALSGAAITAPEMGTGTAVALVGYMIVLFVLAIWASARLIVLLPVVVAERHGFGAIGRAWGLTRGHALRIVGVLLLYGIVVAVLTGGIGAAIGAIGALLGAGQPGLSVGAVLVAVVMAVISAVLSVVQSAFTGKLYTALAPATDLEDIFA</sequence>
<comment type="caution">
    <text evidence="3">The sequence shown here is derived from an EMBL/GenBank/DDBJ whole genome shotgun (WGS) entry which is preliminary data.</text>
</comment>
<dbReference type="AlphaFoldDB" id="A0A3D0WG04"/>
<feature type="transmembrane region" description="Helical" evidence="1">
    <location>
        <begin position="144"/>
        <end position="172"/>
    </location>
</feature>
<feature type="transmembrane region" description="Helical" evidence="1">
    <location>
        <begin position="193"/>
        <end position="226"/>
    </location>
</feature>
<evidence type="ECO:0000259" key="2">
    <source>
        <dbReference type="Pfam" id="PF10110"/>
    </source>
</evidence>
<accession>A0A3D0WG04</accession>
<reference evidence="3 4" key="1">
    <citation type="journal article" date="2018" name="Nat. Biotechnol.">
        <title>A standardized bacterial taxonomy based on genome phylogeny substantially revises the tree of life.</title>
        <authorList>
            <person name="Parks D.H."/>
            <person name="Chuvochina M."/>
            <person name="Waite D.W."/>
            <person name="Rinke C."/>
            <person name="Skarshewski A."/>
            <person name="Chaumeil P.A."/>
            <person name="Hugenholtz P."/>
        </authorList>
    </citation>
    <scope>NUCLEOTIDE SEQUENCE [LARGE SCALE GENOMIC DNA]</scope>
    <source>
        <strain evidence="3">UBA9015</strain>
    </source>
</reference>
<keyword evidence="1" id="KW-0812">Transmembrane</keyword>
<keyword evidence="1" id="KW-1133">Transmembrane helix</keyword>
<keyword evidence="1" id="KW-0472">Membrane</keyword>
<evidence type="ECO:0000256" key="1">
    <source>
        <dbReference type="SAM" id="Phobius"/>
    </source>
</evidence>
<feature type="domain" description="Glycerophosphoryl diester phosphodiesterase membrane" evidence="2">
    <location>
        <begin position="145"/>
        <end position="266"/>
    </location>
</feature>
<evidence type="ECO:0000313" key="3">
    <source>
        <dbReference type="EMBL" id="HCB76703.1"/>
    </source>
</evidence>
<organism evidence="3 4">
    <name type="scientific">Sphingomonas bacterium</name>
    <dbReference type="NCBI Taxonomy" id="1895847"/>
    <lineage>
        <taxon>Bacteria</taxon>
        <taxon>Pseudomonadati</taxon>
        <taxon>Pseudomonadota</taxon>
        <taxon>Alphaproteobacteria</taxon>
        <taxon>Sphingomonadales</taxon>
        <taxon>Sphingomonadaceae</taxon>
        <taxon>Sphingomonas</taxon>
    </lineage>
</organism>
<protein>
    <recommendedName>
        <fullName evidence="2">Glycerophosphoryl diester phosphodiesterase membrane domain-containing protein</fullName>
    </recommendedName>
</protein>